<sequence>MRAQDVTEYFSSFRIPSLAIGWAKTGFAVETAKSWARTCFSPTEAQDYSKIAPELCRKLKEQGWSKEKASLWGPFNDWTVVEAGEWIDGKFAHLEMKYWLQQGESLEAAITWRKEGITTKNHMSIGSLKISVQQWIEWQKLASLAEAALWIAKGFTPTTAAPWVEHNINPKAVAHLHQSITPSKASEWIKTGIDFKVLIE</sequence>
<protein>
    <submittedName>
        <fullName evidence="1">Uncharacterized protein</fullName>
    </submittedName>
</protein>
<proteinExistence type="predicted"/>
<dbReference type="EMBL" id="QTSX02006840">
    <property type="protein sequence ID" value="KAJ9052049.1"/>
    <property type="molecule type" value="Genomic_DNA"/>
</dbReference>
<reference evidence="1" key="1">
    <citation type="submission" date="2022-04" db="EMBL/GenBank/DDBJ databases">
        <title>Genome of the entomopathogenic fungus Entomophthora muscae.</title>
        <authorList>
            <person name="Elya C."/>
            <person name="Lovett B.R."/>
            <person name="Lee E."/>
            <person name="Macias A.M."/>
            <person name="Hajek A.E."/>
            <person name="De Bivort B.L."/>
            <person name="Kasson M.T."/>
            <person name="De Fine Licht H.H."/>
            <person name="Stajich J.E."/>
        </authorList>
    </citation>
    <scope>NUCLEOTIDE SEQUENCE</scope>
    <source>
        <strain evidence="1">Berkeley</strain>
    </source>
</reference>
<name>A0ACC2RPR6_9FUNG</name>
<dbReference type="Proteomes" id="UP001165960">
    <property type="component" value="Unassembled WGS sequence"/>
</dbReference>
<keyword evidence="2" id="KW-1185">Reference proteome</keyword>
<accession>A0ACC2RPR6</accession>
<evidence type="ECO:0000313" key="1">
    <source>
        <dbReference type="EMBL" id="KAJ9052049.1"/>
    </source>
</evidence>
<comment type="caution">
    <text evidence="1">The sequence shown here is derived from an EMBL/GenBank/DDBJ whole genome shotgun (WGS) entry which is preliminary data.</text>
</comment>
<gene>
    <name evidence="1" type="ORF">DSO57_1038089</name>
</gene>
<evidence type="ECO:0000313" key="2">
    <source>
        <dbReference type="Proteomes" id="UP001165960"/>
    </source>
</evidence>
<organism evidence="1 2">
    <name type="scientific">Entomophthora muscae</name>
    <dbReference type="NCBI Taxonomy" id="34485"/>
    <lineage>
        <taxon>Eukaryota</taxon>
        <taxon>Fungi</taxon>
        <taxon>Fungi incertae sedis</taxon>
        <taxon>Zoopagomycota</taxon>
        <taxon>Entomophthoromycotina</taxon>
        <taxon>Entomophthoromycetes</taxon>
        <taxon>Entomophthorales</taxon>
        <taxon>Entomophthoraceae</taxon>
        <taxon>Entomophthora</taxon>
    </lineage>
</organism>